<dbReference type="InterPro" id="IPR000182">
    <property type="entry name" value="GNAT_dom"/>
</dbReference>
<protein>
    <recommendedName>
        <fullName evidence="1">N-acetyltransferase domain-containing protein</fullName>
    </recommendedName>
</protein>
<dbReference type="EMBL" id="JAJJHW010001127">
    <property type="protein sequence ID" value="KAH8377482.1"/>
    <property type="molecule type" value="Genomic_DNA"/>
</dbReference>
<dbReference type="GO" id="GO:0016747">
    <property type="term" value="F:acyltransferase activity, transferring groups other than amino-acyl groups"/>
    <property type="evidence" value="ECO:0007669"/>
    <property type="project" value="InterPro"/>
</dbReference>
<proteinExistence type="predicted"/>
<dbReference type="PANTHER" id="PTHR20958">
    <property type="entry name" value="GLYCINE N-ACYLTRANSFERASE-LIKE PROTEIN"/>
    <property type="match status" value="1"/>
</dbReference>
<comment type="caution">
    <text evidence="2">The sequence shown here is derived from an EMBL/GenBank/DDBJ whole genome shotgun (WGS) entry which is preliminary data.</text>
</comment>
<dbReference type="PROSITE" id="PS51186">
    <property type="entry name" value="GNAT"/>
    <property type="match status" value="1"/>
</dbReference>
<evidence type="ECO:0000259" key="1">
    <source>
        <dbReference type="PROSITE" id="PS51186"/>
    </source>
</evidence>
<keyword evidence="3" id="KW-1185">Reference proteome</keyword>
<dbReference type="PANTHER" id="PTHR20958:SF10">
    <property type="entry name" value="GH05617P-RELATED"/>
    <property type="match status" value="1"/>
</dbReference>
<dbReference type="InterPro" id="IPR016181">
    <property type="entry name" value="Acyl_CoA_acyltransferase"/>
</dbReference>
<sequence length="281" mass="31858">MHSSLIEISPKNWEILLEIYSSKRTEPNGYNLINNFIKWIEKNPELDIKCYSLDEDWKSDGTFIMIVNHGGIHKNVYFNTIADNLDRLVELLFSYTTDVKQYVLCGYGERLKPAVDAYIKQYDKEAMQTTGTAWYRAPKETVATFSIKPPAGITLRKLETADAETVNEIWPHRAEGSVEFVKQLIENEISVGACDDNGKLIAWCLRLPLGSLGLLQVVASHKRLGLGSLMVSYLSTKIAELGQEVLAPVVTENMPSRRMFEKLGFKKIDNVYWTFPVVASK</sequence>
<feature type="domain" description="N-acetyltransferase" evidence="1">
    <location>
        <begin position="153"/>
        <end position="281"/>
    </location>
</feature>
<accession>A0AAD4K4M4</accession>
<dbReference type="InterPro" id="IPR053225">
    <property type="entry name" value="Acyl-CoA_N-acyltransferase"/>
</dbReference>
<dbReference type="InterPro" id="IPR013653">
    <property type="entry name" value="GCN5-like_dom"/>
</dbReference>
<evidence type="ECO:0000313" key="3">
    <source>
        <dbReference type="Proteomes" id="UP001200034"/>
    </source>
</evidence>
<dbReference type="Proteomes" id="UP001200034">
    <property type="component" value="Unassembled WGS sequence"/>
</dbReference>
<gene>
    <name evidence="2" type="ORF">KR093_005692</name>
</gene>
<organism evidence="2 3">
    <name type="scientific">Drosophila rubida</name>
    <dbReference type="NCBI Taxonomy" id="30044"/>
    <lineage>
        <taxon>Eukaryota</taxon>
        <taxon>Metazoa</taxon>
        <taxon>Ecdysozoa</taxon>
        <taxon>Arthropoda</taxon>
        <taxon>Hexapoda</taxon>
        <taxon>Insecta</taxon>
        <taxon>Pterygota</taxon>
        <taxon>Neoptera</taxon>
        <taxon>Endopterygota</taxon>
        <taxon>Diptera</taxon>
        <taxon>Brachycera</taxon>
        <taxon>Muscomorpha</taxon>
        <taxon>Ephydroidea</taxon>
        <taxon>Drosophilidae</taxon>
        <taxon>Drosophila</taxon>
    </lineage>
</organism>
<reference evidence="2" key="1">
    <citation type="journal article" date="2021" name="Mol. Ecol. Resour.">
        <title>Phylogenomic analyses of the genus Drosophila reveals genomic signals of climate adaptation.</title>
        <authorList>
            <person name="Li F."/>
            <person name="Rane R.V."/>
            <person name="Luria V."/>
            <person name="Xiong Z."/>
            <person name="Chen J."/>
            <person name="Li Z."/>
            <person name="Catullo R.A."/>
            <person name="Griffin P.C."/>
            <person name="Schiffer M."/>
            <person name="Pearce S."/>
            <person name="Lee S.F."/>
            <person name="McElroy K."/>
            <person name="Stocker A."/>
            <person name="Shirriffs J."/>
            <person name="Cockerell F."/>
            <person name="Coppin C."/>
            <person name="Sgro C.M."/>
            <person name="Karger A."/>
            <person name="Cain J.W."/>
            <person name="Weber J.A."/>
            <person name="Santpere G."/>
            <person name="Kirschner M.W."/>
            <person name="Hoffmann A.A."/>
            <person name="Oakeshott J.G."/>
            <person name="Zhang G."/>
        </authorList>
    </citation>
    <scope>NUCLEOTIDE SEQUENCE</scope>
    <source>
        <strain evidence="2">BGI-SZ-2011g</strain>
    </source>
</reference>
<dbReference type="SUPFAM" id="SSF55729">
    <property type="entry name" value="Acyl-CoA N-acyltransferases (Nat)"/>
    <property type="match status" value="1"/>
</dbReference>
<name>A0AAD4K4M4_9MUSC</name>
<evidence type="ECO:0000313" key="2">
    <source>
        <dbReference type="EMBL" id="KAH8377482.1"/>
    </source>
</evidence>
<dbReference type="Pfam" id="PF08445">
    <property type="entry name" value="FR47"/>
    <property type="match status" value="1"/>
</dbReference>
<dbReference type="Gene3D" id="3.40.630.30">
    <property type="match status" value="2"/>
</dbReference>
<dbReference type="AlphaFoldDB" id="A0AAD4K4M4"/>